<dbReference type="InterPro" id="IPR001308">
    <property type="entry name" value="ETF_a/FixB"/>
</dbReference>
<dbReference type="Proteomes" id="UP001248067">
    <property type="component" value="Unassembled WGS sequence"/>
</dbReference>
<sequence>MKDSQLIVAINSDPEAAIFSVADCSPVGDLFDVVPEWASLRAKSEA</sequence>
<evidence type="ECO:0000313" key="1">
    <source>
        <dbReference type="EMBL" id="MDR8756665.1"/>
    </source>
</evidence>
<dbReference type="Gene3D" id="3.40.50.1220">
    <property type="entry name" value="TPP-binding domain"/>
    <property type="match status" value="1"/>
</dbReference>
<dbReference type="SUPFAM" id="SSF52467">
    <property type="entry name" value="DHS-like NAD/FAD-binding domain"/>
    <property type="match status" value="1"/>
</dbReference>
<accession>A0ABU2E9W8</accession>
<comment type="caution">
    <text evidence="1">The sequence shown here is derived from an EMBL/GenBank/DDBJ whole genome shotgun (WGS) entry which is preliminary data.</text>
</comment>
<gene>
    <name evidence="1" type="primary">etfA_6</name>
    <name evidence="1" type="ORF">FEQ00_05103</name>
</gene>
<dbReference type="PANTHER" id="PTHR43153">
    <property type="entry name" value="ELECTRON TRANSFER FLAVOPROTEIN ALPHA"/>
    <property type="match status" value="1"/>
</dbReference>
<organism evidence="1 2">
    <name type="scientific">Burkholderia pseudomultivorans</name>
    <dbReference type="NCBI Taxonomy" id="1207504"/>
    <lineage>
        <taxon>Bacteria</taxon>
        <taxon>Pseudomonadati</taxon>
        <taxon>Pseudomonadota</taxon>
        <taxon>Betaproteobacteria</taxon>
        <taxon>Burkholderiales</taxon>
        <taxon>Burkholderiaceae</taxon>
        <taxon>Burkholderia</taxon>
        <taxon>Burkholderia cepacia complex</taxon>
    </lineage>
</organism>
<name>A0ABU2E9W8_9BURK</name>
<dbReference type="PANTHER" id="PTHR43153:SF1">
    <property type="entry name" value="ELECTRON TRANSFER FLAVOPROTEIN SUBUNIT ALPHA, MITOCHONDRIAL"/>
    <property type="match status" value="1"/>
</dbReference>
<evidence type="ECO:0000313" key="2">
    <source>
        <dbReference type="Proteomes" id="UP001248067"/>
    </source>
</evidence>
<dbReference type="EMBL" id="VJSY01000045">
    <property type="protein sequence ID" value="MDR8756665.1"/>
    <property type="molecule type" value="Genomic_DNA"/>
</dbReference>
<keyword evidence="2" id="KW-1185">Reference proteome</keyword>
<proteinExistence type="predicted"/>
<protein>
    <submittedName>
        <fullName evidence="1">Electron transfer flavoprotein subunit alpha</fullName>
    </submittedName>
</protein>
<dbReference type="InterPro" id="IPR029035">
    <property type="entry name" value="DHS-like_NAD/FAD-binding_dom"/>
</dbReference>
<reference evidence="1 2" key="1">
    <citation type="submission" date="2019-06" db="EMBL/GenBank/DDBJ databases">
        <title>Evolution of Burkholderia multivorans in the lungs of Cystic Fibrosis patients.</title>
        <authorList>
            <person name="Moreira L.M."/>
        </authorList>
    </citation>
    <scope>NUCLEOTIDE SEQUENCE [LARGE SCALE GENOMIC DNA]</scope>
    <source>
        <strain evidence="1 2">VC13239</strain>
    </source>
</reference>